<evidence type="ECO:0000313" key="3">
    <source>
        <dbReference type="Proteomes" id="UP001432322"/>
    </source>
</evidence>
<dbReference type="EMBL" id="BTSY01000005">
    <property type="protein sequence ID" value="GMT27520.1"/>
    <property type="molecule type" value="Genomic_DNA"/>
</dbReference>
<keyword evidence="3" id="KW-1185">Reference proteome</keyword>
<feature type="non-terminal residue" evidence="2">
    <location>
        <position position="1"/>
    </location>
</feature>
<comment type="caution">
    <text evidence="2">The sequence shown here is derived from an EMBL/GenBank/DDBJ whole genome shotgun (WGS) entry which is preliminary data.</text>
</comment>
<proteinExistence type="predicted"/>
<dbReference type="Proteomes" id="UP001432322">
    <property type="component" value="Unassembled WGS sequence"/>
</dbReference>
<dbReference type="AlphaFoldDB" id="A0AAV5WA38"/>
<protein>
    <recommendedName>
        <fullName evidence="4">PH domain-containing protein</fullName>
    </recommendedName>
</protein>
<evidence type="ECO:0000313" key="2">
    <source>
        <dbReference type="EMBL" id="GMT27520.1"/>
    </source>
</evidence>
<gene>
    <name evidence="2" type="ORF">PFISCL1PPCAC_18817</name>
</gene>
<feature type="region of interest" description="Disordered" evidence="1">
    <location>
        <begin position="197"/>
        <end position="235"/>
    </location>
</feature>
<organism evidence="2 3">
    <name type="scientific">Pristionchus fissidentatus</name>
    <dbReference type="NCBI Taxonomy" id="1538716"/>
    <lineage>
        <taxon>Eukaryota</taxon>
        <taxon>Metazoa</taxon>
        <taxon>Ecdysozoa</taxon>
        <taxon>Nematoda</taxon>
        <taxon>Chromadorea</taxon>
        <taxon>Rhabditida</taxon>
        <taxon>Rhabditina</taxon>
        <taxon>Diplogasteromorpha</taxon>
        <taxon>Diplogasteroidea</taxon>
        <taxon>Neodiplogasteridae</taxon>
        <taxon>Pristionchus</taxon>
    </lineage>
</organism>
<reference evidence="2" key="1">
    <citation type="submission" date="2023-10" db="EMBL/GenBank/DDBJ databases">
        <title>Genome assembly of Pristionchus species.</title>
        <authorList>
            <person name="Yoshida K."/>
            <person name="Sommer R.J."/>
        </authorList>
    </citation>
    <scope>NUCLEOTIDE SEQUENCE</scope>
    <source>
        <strain evidence="2">RS5133</strain>
    </source>
</reference>
<accession>A0AAV5WA38</accession>
<feature type="compositionally biased region" description="Basic and acidic residues" evidence="1">
    <location>
        <begin position="197"/>
        <end position="209"/>
    </location>
</feature>
<feature type="compositionally biased region" description="Low complexity" evidence="1">
    <location>
        <begin position="217"/>
        <end position="234"/>
    </location>
</feature>
<name>A0AAV5WA38_9BILA</name>
<feature type="non-terminal residue" evidence="2">
    <location>
        <position position="368"/>
    </location>
</feature>
<evidence type="ECO:0008006" key="4">
    <source>
        <dbReference type="Google" id="ProtNLM"/>
    </source>
</evidence>
<sequence length="368" mass="40697">SSSSPASTLFSSVVHIFVPATDSSVYTSFGRGGVALISRSDTKTLLLYTATKSILAQLPISASFPITLTHPYLYFTAVDGKRWSIVFDDDELLKKLLAWYLSITGLVSSVFDVSVGVTSSPQIEEGNALLIGISIYSIDGNDIKIREEPDVKLRLSSKRHKYEWERHLFELRKSATRMISSSSTVILITVKKVRQRETESENRDIEPAKDTVSNPVSDPLPDPTTVSDDSTSSDNNILQRTAKLGKPMLGLAEIIPATVSLSAVDPSLERTEDAESKDFDLMQAVVTEESTVVQSTADQPATVPQPSYADFHRVVGLEMDRLQIRLESSFSRMIQESLAPIKDQLLRLEARQDEILQLLSDKKSNNDE</sequence>
<evidence type="ECO:0000256" key="1">
    <source>
        <dbReference type="SAM" id="MobiDB-lite"/>
    </source>
</evidence>